<keyword evidence="9" id="KW-1185">Reference proteome</keyword>
<feature type="transmembrane region" description="Helical" evidence="7">
    <location>
        <begin position="499"/>
        <end position="523"/>
    </location>
</feature>
<feature type="transmembrane region" description="Helical" evidence="7">
    <location>
        <begin position="142"/>
        <end position="166"/>
    </location>
</feature>
<evidence type="ECO:0000256" key="4">
    <source>
        <dbReference type="ARBA" id="ARBA00022989"/>
    </source>
</evidence>
<evidence type="ECO:0000256" key="1">
    <source>
        <dbReference type="ARBA" id="ARBA00004141"/>
    </source>
</evidence>
<feature type="transmembrane region" description="Helical" evidence="7">
    <location>
        <begin position="96"/>
        <end position="122"/>
    </location>
</feature>
<feature type="transmembrane region" description="Helical" evidence="7">
    <location>
        <begin position="413"/>
        <end position="434"/>
    </location>
</feature>
<dbReference type="GO" id="GO:0010336">
    <property type="term" value="P:gibberellic acid homeostasis"/>
    <property type="evidence" value="ECO:0007669"/>
    <property type="project" value="EnsemblPlants"/>
</dbReference>
<keyword evidence="5 7" id="KW-0472">Membrane</keyword>
<dbReference type="Gene3D" id="1.20.1250.20">
    <property type="entry name" value="MFS general substrate transporter like domains"/>
    <property type="match status" value="1"/>
</dbReference>
<feature type="transmembrane region" description="Helical" evidence="7">
    <location>
        <begin position="543"/>
        <end position="561"/>
    </location>
</feature>
<dbReference type="GO" id="GO:0005886">
    <property type="term" value="C:plasma membrane"/>
    <property type="evidence" value="ECO:0007669"/>
    <property type="project" value="EnsemblPlants"/>
</dbReference>
<dbReference type="CDD" id="cd17415">
    <property type="entry name" value="MFS_NPF3"/>
    <property type="match status" value="1"/>
</dbReference>
<comment type="subcellular location">
    <subcellularLocation>
        <location evidence="1">Membrane</location>
        <topology evidence="1">Multi-pass membrane protein</topology>
    </subcellularLocation>
</comment>
<dbReference type="GO" id="GO:0022857">
    <property type="term" value="F:transmembrane transporter activity"/>
    <property type="evidence" value="ECO:0007669"/>
    <property type="project" value="InterPro"/>
</dbReference>
<evidence type="ECO:0000313" key="8">
    <source>
        <dbReference type="EMBL" id="EFH63449.1"/>
    </source>
</evidence>
<name>D7KWD8_ARALL</name>
<sequence>MEEQSKNKISEEEKQLHGRPNRPKGGLITMPFIFGMNEICEKLAVVGFHANMISYLTTQLHLPLTKAANTLTNFAGTSSLTPLLGAFIADSFAGRFWTITFASIIYQIGMTLLTISAIIPTLRPPPCKGEEVCVVADTAQLTILYVALLLGALGSGGIRPCVVAFGADQFDESDPNQTTKTWNYFNWYYFCMGAAVLLAVTVLVWIQDNVGWGLGLGIPTVAMFLSVIAFVGGFQLYRHLDPAGSPFTRLIQVGVAAFRKRKLRMVSDPSLLYFNDEIDAPISLGGKLTHTKHMSFLDKAAIVTEQDNLKPGQIPNHWRLSTVHRVEELKSVIRMGPIGASGILLITAYAQQGTFSLQQAKTMNRHLTNSFQIPAGSMSVFTTIAMLTTIVFYDRIFVKVARKFTGLERGITFLHRMGIGFVISIIATLVAGFVEIKRKSVAIEHGLLDKPHTIVPISFLWLIPQYGLHGVAEAFMSIGHLEFFYDQVPESMRSTATALFWMAISIGNYVSTLLVTLVHKFSAKPDGSNWLPDNNLNRGRLEYFYWLITLLQAVNLVYYLWCAKIYTYKPVQVHHSKEESSPVKDELQLSNRSLVDA</sequence>
<feature type="region of interest" description="Disordered" evidence="6">
    <location>
        <begin position="1"/>
        <end position="23"/>
    </location>
</feature>
<evidence type="ECO:0000313" key="9">
    <source>
        <dbReference type="Proteomes" id="UP000008694"/>
    </source>
</evidence>
<evidence type="ECO:0000256" key="7">
    <source>
        <dbReference type="SAM" id="Phobius"/>
    </source>
</evidence>
<evidence type="ECO:0000256" key="3">
    <source>
        <dbReference type="ARBA" id="ARBA00022692"/>
    </source>
</evidence>
<dbReference type="STRING" id="81972.D7KWD8"/>
<dbReference type="Proteomes" id="UP000008694">
    <property type="component" value="Unassembled WGS sequence"/>
</dbReference>
<feature type="transmembrane region" description="Helical" evidence="7">
    <location>
        <begin position="212"/>
        <end position="237"/>
    </location>
</feature>
<protein>
    <submittedName>
        <fullName evidence="8">Proton-dependent oligopeptide transport family protein</fullName>
    </submittedName>
</protein>
<evidence type="ECO:0000256" key="5">
    <source>
        <dbReference type="ARBA" id="ARBA00023136"/>
    </source>
</evidence>
<feature type="transmembrane region" description="Helical" evidence="7">
    <location>
        <begin position="187"/>
        <end position="206"/>
    </location>
</feature>
<reference evidence="9" key="1">
    <citation type="journal article" date="2011" name="Nat. Genet.">
        <title>The Arabidopsis lyrata genome sequence and the basis of rapid genome size change.</title>
        <authorList>
            <person name="Hu T.T."/>
            <person name="Pattyn P."/>
            <person name="Bakker E.G."/>
            <person name="Cao J."/>
            <person name="Cheng J.-F."/>
            <person name="Clark R.M."/>
            <person name="Fahlgren N."/>
            <person name="Fawcett J.A."/>
            <person name="Grimwood J."/>
            <person name="Gundlach H."/>
            <person name="Haberer G."/>
            <person name="Hollister J.D."/>
            <person name="Ossowski S."/>
            <person name="Ottilar R.P."/>
            <person name="Salamov A.A."/>
            <person name="Schneeberger K."/>
            <person name="Spannagl M."/>
            <person name="Wang X."/>
            <person name="Yang L."/>
            <person name="Nasrallah M.E."/>
            <person name="Bergelson J."/>
            <person name="Carrington J.C."/>
            <person name="Gaut B.S."/>
            <person name="Schmutz J."/>
            <person name="Mayer K.F.X."/>
            <person name="Van de Peer Y."/>
            <person name="Grigoriev I.V."/>
            <person name="Nordborg M."/>
            <person name="Weigel D."/>
            <person name="Guo Y.-L."/>
        </authorList>
    </citation>
    <scope>NUCLEOTIDE SEQUENCE [LARGE SCALE GENOMIC DNA]</scope>
    <source>
        <strain evidence="9">cv. MN47</strain>
    </source>
</reference>
<dbReference type="GO" id="GO:0097708">
    <property type="term" value="C:intracellular vesicle"/>
    <property type="evidence" value="ECO:0007669"/>
    <property type="project" value="EnsemblPlants"/>
</dbReference>
<dbReference type="Pfam" id="PF00854">
    <property type="entry name" value="PTR2"/>
    <property type="match status" value="1"/>
</dbReference>
<organism evidence="9">
    <name type="scientific">Arabidopsis lyrata subsp. lyrata</name>
    <name type="common">Lyre-leaved rock-cress</name>
    <dbReference type="NCBI Taxonomy" id="81972"/>
    <lineage>
        <taxon>Eukaryota</taxon>
        <taxon>Viridiplantae</taxon>
        <taxon>Streptophyta</taxon>
        <taxon>Embryophyta</taxon>
        <taxon>Tracheophyta</taxon>
        <taxon>Spermatophyta</taxon>
        <taxon>Magnoliopsida</taxon>
        <taxon>eudicotyledons</taxon>
        <taxon>Gunneridae</taxon>
        <taxon>Pentapetalae</taxon>
        <taxon>rosids</taxon>
        <taxon>malvids</taxon>
        <taxon>Brassicales</taxon>
        <taxon>Brassicaceae</taxon>
        <taxon>Camelineae</taxon>
        <taxon>Arabidopsis</taxon>
    </lineage>
</organism>
<keyword evidence="4 7" id="KW-1133">Transmembrane helix</keyword>
<feature type="transmembrane region" description="Helical" evidence="7">
    <location>
        <begin position="332"/>
        <end position="351"/>
    </location>
</feature>
<evidence type="ECO:0000256" key="6">
    <source>
        <dbReference type="SAM" id="MobiDB-lite"/>
    </source>
</evidence>
<dbReference type="SUPFAM" id="SSF103473">
    <property type="entry name" value="MFS general substrate transporter"/>
    <property type="match status" value="1"/>
</dbReference>
<evidence type="ECO:0000256" key="2">
    <source>
        <dbReference type="ARBA" id="ARBA00005982"/>
    </source>
</evidence>
<dbReference type="InterPro" id="IPR036259">
    <property type="entry name" value="MFS_trans_sf"/>
</dbReference>
<feature type="transmembrane region" description="Helical" evidence="7">
    <location>
        <begin position="454"/>
        <end position="478"/>
    </location>
</feature>
<feature type="compositionally biased region" description="Basic and acidic residues" evidence="6">
    <location>
        <begin position="1"/>
        <end position="16"/>
    </location>
</feature>
<dbReference type="InterPro" id="IPR000109">
    <property type="entry name" value="POT_fam"/>
</dbReference>
<dbReference type="AlphaFoldDB" id="D7KWD8"/>
<comment type="similarity">
    <text evidence="2">Belongs to the major facilitator superfamily. Proton-dependent oligopeptide transporter (POT/PTR) (TC 2.A.17) family.</text>
</comment>
<feature type="transmembrane region" description="Helical" evidence="7">
    <location>
        <begin position="371"/>
        <end position="393"/>
    </location>
</feature>
<dbReference type="EMBL" id="GL348714">
    <property type="protein sequence ID" value="EFH63449.1"/>
    <property type="molecule type" value="Genomic_DNA"/>
</dbReference>
<dbReference type="Gramene" id="fgenesh2_kg.2__1109__AT1G68570.1">
    <property type="protein sequence ID" value="fgenesh2_kg.2__1109__AT1G68570.1"/>
    <property type="gene ID" value="fgenesh2_kg.2__1109__AT1G68570.1"/>
</dbReference>
<keyword evidence="3 7" id="KW-0812">Transmembrane</keyword>
<dbReference type="PANTHER" id="PTHR11654">
    <property type="entry name" value="OLIGOPEPTIDE TRANSPORTER-RELATED"/>
    <property type="match status" value="1"/>
</dbReference>
<dbReference type="HOGENOM" id="CLU_009313_4_1_1"/>
<proteinExistence type="inferred from homology"/>
<gene>
    <name evidence="8" type="ORF">ARALYDRAFT_475979</name>
</gene>
<accession>D7KWD8</accession>
<dbReference type="eggNOG" id="KOG1237">
    <property type="taxonomic scope" value="Eukaryota"/>
</dbReference>